<proteinExistence type="predicted"/>
<comment type="caution">
    <text evidence="1">The sequence shown here is derived from an EMBL/GenBank/DDBJ whole genome shotgun (WGS) entry which is preliminary data.</text>
</comment>
<keyword evidence="2" id="KW-1185">Reference proteome</keyword>
<protein>
    <submittedName>
        <fullName evidence="1">Uncharacterized protein</fullName>
    </submittedName>
</protein>
<sequence length="134" mass="15021">MPIRIHVETSEIGQELSLYPSNGEIVKEKAADAMRMLVDSDALSFLYVLETENDLIYVDLGEEHWENIDKAADNGLEAVLHLDSEHKITLSALVSEMEYLVENIKGNTNYGEKMVSKVEKSFTSIISKTEEGTI</sequence>
<organism evidence="1 2">
    <name type="scientific">Fictibacillus aquaticus</name>
    <dbReference type="NCBI Taxonomy" id="2021314"/>
    <lineage>
        <taxon>Bacteria</taxon>
        <taxon>Bacillati</taxon>
        <taxon>Bacillota</taxon>
        <taxon>Bacilli</taxon>
        <taxon>Bacillales</taxon>
        <taxon>Fictibacillaceae</taxon>
        <taxon>Fictibacillus</taxon>
    </lineage>
</organism>
<dbReference type="Proteomes" id="UP000215059">
    <property type="component" value="Unassembled WGS sequence"/>
</dbReference>
<dbReference type="OrthoDB" id="2966478at2"/>
<dbReference type="InterPro" id="IPR020908">
    <property type="entry name" value="UPF0738"/>
</dbReference>
<name>A0A235FDP9_9BACL</name>
<dbReference type="AlphaFoldDB" id="A0A235FDP9"/>
<gene>
    <name evidence="1" type="ORF">CGZ90_03895</name>
</gene>
<reference evidence="1 2" key="1">
    <citation type="submission" date="2017-07" db="EMBL/GenBank/DDBJ databases">
        <title>Fictibacillus sp. nov. GDSW-R2A3 Genome sequencing and assembly.</title>
        <authorList>
            <person name="Mayilraj S."/>
        </authorList>
    </citation>
    <scope>NUCLEOTIDE SEQUENCE [LARGE SCALE GENOMIC DNA]</scope>
    <source>
        <strain evidence="1 2">GDSW-R2A3</strain>
    </source>
</reference>
<dbReference type="EMBL" id="NOII01000001">
    <property type="protein sequence ID" value="OYD59054.1"/>
    <property type="molecule type" value="Genomic_DNA"/>
</dbReference>
<evidence type="ECO:0000313" key="1">
    <source>
        <dbReference type="EMBL" id="OYD59054.1"/>
    </source>
</evidence>
<evidence type="ECO:0000313" key="2">
    <source>
        <dbReference type="Proteomes" id="UP000215059"/>
    </source>
</evidence>
<accession>A0A235FDP9</accession>
<dbReference type="RefSeq" id="WP_094251014.1">
    <property type="nucleotide sequence ID" value="NZ_JBHLXL010000001.1"/>
</dbReference>
<dbReference type="Pfam" id="PF19785">
    <property type="entry name" value="UPF0738"/>
    <property type="match status" value="1"/>
</dbReference>